<evidence type="ECO:0000313" key="7">
    <source>
        <dbReference type="EMBL" id="QZA79555.1"/>
    </source>
</evidence>
<evidence type="ECO:0000259" key="6">
    <source>
        <dbReference type="PROSITE" id="PS50830"/>
    </source>
</evidence>
<dbReference type="SUPFAM" id="SSF50199">
    <property type="entry name" value="Staphylococcal nuclease"/>
    <property type="match status" value="1"/>
</dbReference>
<sequence>MRLLILIICFCCVPVFAQQQLSGQVIGVSDGDTATILTADRKPVKIRLAQIDAPEKAQAFGERSKQSLSDLIYGKNVIVDVETTDKYGRTVGKIIVAGIDANLEQIKRGMAWFYVQYGKDAKYRDAESKAKSAKLGLWSEAAPTPPWEWRHSGKATTASNTTQPVQAKQPINTTSSSASFSCGSKRYCKEMSSCEEAKFYLQHCGATRIDGDGDGVPCEKLCN</sequence>
<keyword evidence="1" id="KW-0540">Nuclease</keyword>
<dbReference type="InterPro" id="IPR035437">
    <property type="entry name" value="SNase_OB-fold_sf"/>
</dbReference>
<dbReference type="Proteomes" id="UP000825679">
    <property type="component" value="Chromosome"/>
</dbReference>
<dbReference type="Pfam" id="PF00565">
    <property type="entry name" value="SNase"/>
    <property type="match status" value="1"/>
</dbReference>
<dbReference type="RefSeq" id="WP_221008067.1">
    <property type="nucleotide sequence ID" value="NZ_CP081150.1"/>
</dbReference>
<keyword evidence="2" id="KW-0255">Endonuclease</keyword>
<keyword evidence="3" id="KW-0378">Hydrolase</keyword>
<feature type="domain" description="TNase-like" evidence="6">
    <location>
        <begin position="19"/>
        <end position="140"/>
    </location>
</feature>
<evidence type="ECO:0000256" key="2">
    <source>
        <dbReference type="ARBA" id="ARBA00022759"/>
    </source>
</evidence>
<dbReference type="InterPro" id="IPR016071">
    <property type="entry name" value="Staphylococal_nuclease_OB-fold"/>
</dbReference>
<dbReference type="PANTHER" id="PTHR12302">
    <property type="entry name" value="EBNA2 BINDING PROTEIN P100"/>
    <property type="match status" value="1"/>
</dbReference>
<dbReference type="Gene3D" id="2.40.50.90">
    <property type="match status" value="1"/>
</dbReference>
<evidence type="ECO:0000256" key="5">
    <source>
        <dbReference type="SAM" id="SignalP"/>
    </source>
</evidence>
<reference evidence="7 8" key="1">
    <citation type="submission" date="2021-08" db="EMBL/GenBank/DDBJ databases">
        <title>complete genome sequencing of Deefgea sp. D25.</title>
        <authorList>
            <person name="Bae J.-W."/>
            <person name="Gim D.-H."/>
        </authorList>
    </citation>
    <scope>NUCLEOTIDE SEQUENCE [LARGE SCALE GENOMIC DNA]</scope>
    <source>
        <strain evidence="7 8">D25</strain>
    </source>
</reference>
<protein>
    <submittedName>
        <fullName evidence="7">Thermonuclease family protein</fullName>
    </submittedName>
</protein>
<evidence type="ECO:0000256" key="4">
    <source>
        <dbReference type="SAM" id="MobiDB-lite"/>
    </source>
</evidence>
<evidence type="ECO:0000256" key="3">
    <source>
        <dbReference type="ARBA" id="ARBA00022801"/>
    </source>
</evidence>
<evidence type="ECO:0000256" key="1">
    <source>
        <dbReference type="ARBA" id="ARBA00022722"/>
    </source>
</evidence>
<name>A0ABX8ZAS8_9NEIS</name>
<feature type="compositionally biased region" description="Polar residues" evidence="4">
    <location>
        <begin position="154"/>
        <end position="174"/>
    </location>
</feature>
<keyword evidence="8" id="KW-1185">Reference proteome</keyword>
<dbReference type="PANTHER" id="PTHR12302:SF3">
    <property type="entry name" value="SERINE_THREONINE-PROTEIN KINASE 31"/>
    <property type="match status" value="1"/>
</dbReference>
<dbReference type="InterPro" id="IPR008613">
    <property type="entry name" value="Excalibur_Ca-bd_domain"/>
</dbReference>
<accession>A0ABX8ZAS8</accession>
<proteinExistence type="predicted"/>
<keyword evidence="5" id="KW-0732">Signal</keyword>
<organism evidence="7 8">
    <name type="scientific">Deefgea tanakiae</name>
    <dbReference type="NCBI Taxonomy" id="2865840"/>
    <lineage>
        <taxon>Bacteria</taxon>
        <taxon>Pseudomonadati</taxon>
        <taxon>Pseudomonadota</taxon>
        <taxon>Betaproteobacteria</taxon>
        <taxon>Neisseriales</taxon>
        <taxon>Chitinibacteraceae</taxon>
        <taxon>Deefgea</taxon>
    </lineage>
</organism>
<dbReference type="Pfam" id="PF05901">
    <property type="entry name" value="Excalibur"/>
    <property type="match status" value="1"/>
</dbReference>
<dbReference type="EMBL" id="CP081150">
    <property type="protein sequence ID" value="QZA79555.1"/>
    <property type="molecule type" value="Genomic_DNA"/>
</dbReference>
<dbReference type="SMART" id="SM00318">
    <property type="entry name" value="SNc"/>
    <property type="match status" value="1"/>
</dbReference>
<feature type="region of interest" description="Disordered" evidence="4">
    <location>
        <begin position="146"/>
        <end position="175"/>
    </location>
</feature>
<evidence type="ECO:0000313" key="8">
    <source>
        <dbReference type="Proteomes" id="UP000825679"/>
    </source>
</evidence>
<feature type="signal peptide" evidence="5">
    <location>
        <begin position="1"/>
        <end position="17"/>
    </location>
</feature>
<feature type="chain" id="PRO_5045973723" evidence="5">
    <location>
        <begin position="18"/>
        <end position="223"/>
    </location>
</feature>
<dbReference type="PROSITE" id="PS50830">
    <property type="entry name" value="TNASE_3"/>
    <property type="match status" value="1"/>
</dbReference>
<gene>
    <name evidence="7" type="ORF">K4H28_14585</name>
</gene>